<accession>A0A9P7KG81</accession>
<dbReference type="EMBL" id="JABCKI010001227">
    <property type="protein sequence ID" value="KAG5649288.1"/>
    <property type="molecule type" value="Genomic_DNA"/>
</dbReference>
<dbReference type="AlphaFoldDB" id="A0A9P7KG81"/>
<organism evidence="1 2">
    <name type="scientific">Sphagnurus paluster</name>
    <dbReference type="NCBI Taxonomy" id="117069"/>
    <lineage>
        <taxon>Eukaryota</taxon>
        <taxon>Fungi</taxon>
        <taxon>Dikarya</taxon>
        <taxon>Basidiomycota</taxon>
        <taxon>Agaricomycotina</taxon>
        <taxon>Agaricomycetes</taxon>
        <taxon>Agaricomycetidae</taxon>
        <taxon>Agaricales</taxon>
        <taxon>Tricholomatineae</taxon>
        <taxon>Lyophyllaceae</taxon>
        <taxon>Sphagnurus</taxon>
    </lineage>
</organism>
<dbReference type="Proteomes" id="UP000717328">
    <property type="component" value="Unassembled WGS sequence"/>
</dbReference>
<evidence type="ECO:0000313" key="1">
    <source>
        <dbReference type="EMBL" id="KAG5649288.1"/>
    </source>
</evidence>
<sequence length="62" mass="6560">MNEEAEFLEFEPPMVATVSEPVPIASSPTLATAPSGPHIALDESAPEADLPGAFEVRCLEHN</sequence>
<keyword evidence="2" id="KW-1185">Reference proteome</keyword>
<evidence type="ECO:0000313" key="2">
    <source>
        <dbReference type="Proteomes" id="UP000717328"/>
    </source>
</evidence>
<proteinExistence type="predicted"/>
<dbReference type="OrthoDB" id="261572at2759"/>
<name>A0A9P7KG81_9AGAR</name>
<comment type="caution">
    <text evidence="1">The sequence shown here is derived from an EMBL/GenBank/DDBJ whole genome shotgun (WGS) entry which is preliminary data.</text>
</comment>
<gene>
    <name evidence="1" type="ORF">H0H81_004833</name>
</gene>
<reference evidence="1" key="2">
    <citation type="submission" date="2021-10" db="EMBL/GenBank/DDBJ databases">
        <title>Phylogenomics reveals ancestral predisposition of the termite-cultivated fungus Termitomyces towards a domesticated lifestyle.</title>
        <authorList>
            <person name="Auxier B."/>
            <person name="Grum-Grzhimaylo A."/>
            <person name="Cardenas M.E."/>
            <person name="Lodge J.D."/>
            <person name="Laessoe T."/>
            <person name="Pedersen O."/>
            <person name="Smith M.E."/>
            <person name="Kuyper T.W."/>
            <person name="Franco-Molano E.A."/>
            <person name="Baroni T.J."/>
            <person name="Aanen D.K."/>
        </authorList>
    </citation>
    <scope>NUCLEOTIDE SEQUENCE</scope>
    <source>
        <strain evidence="1">D49</strain>
    </source>
</reference>
<reference evidence="1" key="1">
    <citation type="submission" date="2021-02" db="EMBL/GenBank/DDBJ databases">
        <authorList>
            <person name="Nieuwenhuis M."/>
            <person name="Van De Peppel L.J.J."/>
        </authorList>
    </citation>
    <scope>NUCLEOTIDE SEQUENCE</scope>
    <source>
        <strain evidence="1">D49</strain>
    </source>
</reference>
<protein>
    <submittedName>
        <fullName evidence="1">Uncharacterized protein</fullName>
    </submittedName>
</protein>